<evidence type="ECO:0000256" key="4">
    <source>
        <dbReference type="ARBA" id="ARBA00010662"/>
    </source>
</evidence>
<evidence type="ECO:0000313" key="9">
    <source>
        <dbReference type="EMBL" id="TBN56693.1"/>
    </source>
</evidence>
<evidence type="ECO:0000256" key="3">
    <source>
        <dbReference type="ARBA" id="ARBA00004961"/>
    </source>
</evidence>
<dbReference type="EMBL" id="SISG01000001">
    <property type="protein sequence ID" value="TBN56693.1"/>
    <property type="molecule type" value="Genomic_DNA"/>
</dbReference>
<organism evidence="9 10">
    <name type="scientific">Glaciihabitans arcticus</name>
    <dbReference type="NCBI Taxonomy" id="2668039"/>
    <lineage>
        <taxon>Bacteria</taxon>
        <taxon>Bacillati</taxon>
        <taxon>Actinomycetota</taxon>
        <taxon>Actinomycetes</taxon>
        <taxon>Micrococcales</taxon>
        <taxon>Microbacteriaceae</taxon>
        <taxon>Glaciihabitans</taxon>
    </lineage>
</organism>
<sequence length="267" mass="28369">MTNERRVLVHPDKTALGAAVASRFVTKLVDLLAAQPLAHVVLTGGSMGSAVLEHVANNPASTSVDWTRVHFWWGDERWLPRGDAERNETQARAALLDSLEIASGNIHSLPASDEGIELDAAASVYAKELADHATDGALYPRFDITFLGVGPDGHVASLFPERGGVREKDLTVISVRNSPKPPPERLSLTLPVINSSERVWLVLAGADKASALGLTLAGASVNEVPAAGVEGRRSTLFFVDADATAEVPESLTATELFWTGSDSPDAY</sequence>
<dbReference type="InterPro" id="IPR006148">
    <property type="entry name" value="Glc/Gal-6P_isomerase"/>
</dbReference>
<evidence type="ECO:0000256" key="2">
    <source>
        <dbReference type="ARBA" id="ARBA00002681"/>
    </source>
</evidence>
<dbReference type="NCBIfam" id="TIGR01198">
    <property type="entry name" value="pgl"/>
    <property type="match status" value="1"/>
</dbReference>
<dbReference type="Pfam" id="PF01182">
    <property type="entry name" value="Glucosamine_iso"/>
    <property type="match status" value="1"/>
</dbReference>
<keyword evidence="7 9" id="KW-0378">Hydrolase</keyword>
<dbReference type="CDD" id="cd01400">
    <property type="entry name" value="6PGL"/>
    <property type="match status" value="1"/>
</dbReference>
<dbReference type="GO" id="GO:0017057">
    <property type="term" value="F:6-phosphogluconolactonase activity"/>
    <property type="evidence" value="ECO:0007669"/>
    <property type="project" value="UniProtKB-UniRule"/>
</dbReference>
<dbReference type="RefSeq" id="WP_130980803.1">
    <property type="nucleotide sequence ID" value="NZ_SISG01000001.1"/>
</dbReference>
<proteinExistence type="inferred from homology"/>
<dbReference type="InterPro" id="IPR039104">
    <property type="entry name" value="6PGL"/>
</dbReference>
<keyword evidence="10" id="KW-1185">Reference proteome</keyword>
<evidence type="ECO:0000256" key="6">
    <source>
        <dbReference type="ARBA" id="ARBA00020337"/>
    </source>
</evidence>
<dbReference type="GO" id="GO:0006098">
    <property type="term" value="P:pentose-phosphate shunt"/>
    <property type="evidence" value="ECO:0007669"/>
    <property type="project" value="UniProtKB-UniPathway"/>
</dbReference>
<comment type="function">
    <text evidence="2 7">Hydrolysis of 6-phosphogluconolactone to 6-phosphogluconate.</text>
</comment>
<dbReference type="EC" id="3.1.1.31" evidence="5 7"/>
<feature type="domain" description="Glucosamine/galactosamine-6-phosphate isomerase" evidence="8">
    <location>
        <begin position="11"/>
        <end position="234"/>
    </location>
</feature>
<dbReference type="AlphaFoldDB" id="A0A4Q9GVK9"/>
<dbReference type="PANTHER" id="PTHR11054:SF0">
    <property type="entry name" value="6-PHOSPHOGLUCONOLACTONASE"/>
    <property type="match status" value="1"/>
</dbReference>
<name>A0A4Q9GVK9_9MICO</name>
<accession>A0A4Q9GVK9</accession>
<dbReference type="Gene3D" id="3.40.50.1360">
    <property type="match status" value="1"/>
</dbReference>
<comment type="similarity">
    <text evidence="4 7">Belongs to the glucosamine/galactosamine-6-phosphate isomerase family. 6-phosphogluconolactonase subfamily.</text>
</comment>
<dbReference type="InterPro" id="IPR005900">
    <property type="entry name" value="6-phosphogluconolactonase_DevB"/>
</dbReference>
<protein>
    <recommendedName>
        <fullName evidence="6 7">6-phosphogluconolactonase</fullName>
        <shortName evidence="7">6PGL</shortName>
        <ecNumber evidence="5 7">3.1.1.31</ecNumber>
    </recommendedName>
</protein>
<evidence type="ECO:0000256" key="1">
    <source>
        <dbReference type="ARBA" id="ARBA00000832"/>
    </source>
</evidence>
<comment type="pathway">
    <text evidence="3 7">Carbohydrate degradation; pentose phosphate pathway; D-ribulose 5-phosphate from D-glucose 6-phosphate (oxidative stage): step 2/3.</text>
</comment>
<evidence type="ECO:0000256" key="7">
    <source>
        <dbReference type="RuleBase" id="RU365095"/>
    </source>
</evidence>
<dbReference type="PANTHER" id="PTHR11054">
    <property type="entry name" value="6-PHOSPHOGLUCONOLACTONASE"/>
    <property type="match status" value="1"/>
</dbReference>
<dbReference type="Proteomes" id="UP000294194">
    <property type="component" value="Unassembled WGS sequence"/>
</dbReference>
<comment type="caution">
    <text evidence="9">The sequence shown here is derived from an EMBL/GenBank/DDBJ whole genome shotgun (WGS) entry which is preliminary data.</text>
</comment>
<reference evidence="10" key="1">
    <citation type="submission" date="2019-02" db="EMBL/GenBank/DDBJ databases">
        <title>Glaciihabitans arcticus sp. nov., a psychrotolerant bacterium isolated from polar soil.</title>
        <authorList>
            <person name="Dahal R.H."/>
        </authorList>
    </citation>
    <scope>NUCLEOTIDE SEQUENCE [LARGE SCALE GENOMIC DNA]</scope>
    <source>
        <strain evidence="10">RP-3-7</strain>
    </source>
</reference>
<dbReference type="InterPro" id="IPR037171">
    <property type="entry name" value="NagB/RpiA_transferase-like"/>
</dbReference>
<gene>
    <name evidence="7 9" type="primary">pgl</name>
    <name evidence="9" type="ORF">EYE40_04370</name>
</gene>
<dbReference type="GO" id="GO:0005975">
    <property type="term" value="P:carbohydrate metabolic process"/>
    <property type="evidence" value="ECO:0007669"/>
    <property type="project" value="UniProtKB-UniRule"/>
</dbReference>
<dbReference type="UniPathway" id="UPA00115">
    <property type="reaction ID" value="UER00409"/>
</dbReference>
<evidence type="ECO:0000313" key="10">
    <source>
        <dbReference type="Proteomes" id="UP000294194"/>
    </source>
</evidence>
<dbReference type="SUPFAM" id="SSF100950">
    <property type="entry name" value="NagB/RpiA/CoA transferase-like"/>
    <property type="match status" value="1"/>
</dbReference>
<evidence type="ECO:0000256" key="5">
    <source>
        <dbReference type="ARBA" id="ARBA00013198"/>
    </source>
</evidence>
<comment type="catalytic activity">
    <reaction evidence="1 7">
        <text>6-phospho-D-glucono-1,5-lactone + H2O = 6-phospho-D-gluconate + H(+)</text>
        <dbReference type="Rhea" id="RHEA:12556"/>
        <dbReference type="ChEBI" id="CHEBI:15377"/>
        <dbReference type="ChEBI" id="CHEBI:15378"/>
        <dbReference type="ChEBI" id="CHEBI:57955"/>
        <dbReference type="ChEBI" id="CHEBI:58759"/>
        <dbReference type="EC" id="3.1.1.31"/>
    </reaction>
</comment>
<evidence type="ECO:0000259" key="8">
    <source>
        <dbReference type="Pfam" id="PF01182"/>
    </source>
</evidence>